<dbReference type="PANTHER" id="PTHR44688:SF16">
    <property type="entry name" value="DNA-BINDING TRANSCRIPTIONAL ACTIVATOR DEVR_DOSR"/>
    <property type="match status" value="1"/>
</dbReference>
<organism evidence="7 9">
    <name type="scientific">Streptomyces alfalfae</name>
    <dbReference type="NCBI Taxonomy" id="1642299"/>
    <lineage>
        <taxon>Bacteria</taxon>
        <taxon>Bacillati</taxon>
        <taxon>Actinomycetota</taxon>
        <taxon>Actinomycetes</taxon>
        <taxon>Kitasatosporales</taxon>
        <taxon>Streptomycetaceae</taxon>
        <taxon>Streptomyces</taxon>
    </lineage>
</organism>
<proteinExistence type="predicted"/>
<dbReference type="PANTHER" id="PTHR44688">
    <property type="entry name" value="DNA-BINDING TRANSCRIPTIONAL ACTIVATOR DEVR_DOSR"/>
    <property type="match status" value="1"/>
</dbReference>
<sequence>MTRITSHPPRETGASAWGGMLPAAALLDNLPRLPSRPAGPVVKGAGPVGPAEAATTGGPATAELATAPAPAQVFAPAAPPSAEPPRVLLVDGDPVSRQVFGGTLHADDQVSLVATGDSRRPAAEWPLHRADLTILVSGPLENHVLKAQDVNRRGGRTLLVGVDWSKHRLDAALASGTSGCLSKDWALSHLPQAAAAAATGHIVLSPDLVGLCVAMQPADAGRDLAVRLRCLTRREREVLTLLAEGMSTGEVSDCLVVSPATIKSHVSHALTKLCVRNRLEAVLLMQAALGCGVQHGELCPGEI</sequence>
<dbReference type="GO" id="GO:0003677">
    <property type="term" value="F:DNA binding"/>
    <property type="evidence" value="ECO:0007669"/>
    <property type="project" value="UniProtKB-KW"/>
</dbReference>
<dbReference type="Pfam" id="PF00196">
    <property type="entry name" value="GerE"/>
    <property type="match status" value="1"/>
</dbReference>
<dbReference type="InterPro" id="IPR016032">
    <property type="entry name" value="Sig_transdc_resp-reg_C-effctor"/>
</dbReference>
<feature type="region of interest" description="Disordered" evidence="4">
    <location>
        <begin position="37"/>
        <end position="58"/>
    </location>
</feature>
<keyword evidence="8" id="KW-1185">Reference proteome</keyword>
<evidence type="ECO:0000256" key="3">
    <source>
        <dbReference type="ARBA" id="ARBA00023163"/>
    </source>
</evidence>
<feature type="domain" description="HTH luxR-type" evidence="5">
    <location>
        <begin position="224"/>
        <end position="289"/>
    </location>
</feature>
<dbReference type="InterPro" id="IPR000792">
    <property type="entry name" value="Tscrpt_reg_LuxR_C"/>
</dbReference>
<accession>A0A1P8TB95</accession>
<dbReference type="RefSeq" id="WP_076682621.1">
    <property type="nucleotide sequence ID" value="NZ_CP015588.1"/>
</dbReference>
<keyword evidence="1" id="KW-0805">Transcription regulation</keyword>
<dbReference type="PROSITE" id="PS50043">
    <property type="entry name" value="HTH_LUXR_2"/>
    <property type="match status" value="1"/>
</dbReference>
<dbReference type="Proteomes" id="UP000187191">
    <property type="component" value="Chromosome"/>
</dbReference>
<keyword evidence="2" id="KW-0238">DNA-binding</keyword>
<reference evidence="7 9" key="2">
    <citation type="submission" date="2020-12" db="EMBL/GenBank/DDBJ databases">
        <title>Identification and biosynthesis of polyene macrolides produced by Streptomyces alfalfae Men-myco-93-63.</title>
        <authorList>
            <person name="Liu D."/>
            <person name="Li Y."/>
            <person name="Liu L."/>
            <person name="Han X."/>
            <person name="Shen F."/>
        </authorList>
    </citation>
    <scope>NUCLEOTIDE SEQUENCE [LARGE SCALE GENOMIC DNA]</scope>
    <source>
        <strain evidence="7 9">Men-myco-93-63</strain>
    </source>
</reference>
<gene>
    <name evidence="6" type="ORF">A7J05_03170</name>
    <name evidence="7" type="ORF">I8755_35120</name>
</gene>
<feature type="compositionally biased region" description="Low complexity" evidence="4">
    <location>
        <begin position="38"/>
        <end position="58"/>
    </location>
</feature>
<evidence type="ECO:0000313" key="7">
    <source>
        <dbReference type="EMBL" id="QQC92994.1"/>
    </source>
</evidence>
<dbReference type="GO" id="GO:0006355">
    <property type="term" value="P:regulation of DNA-templated transcription"/>
    <property type="evidence" value="ECO:0007669"/>
    <property type="project" value="InterPro"/>
</dbReference>
<evidence type="ECO:0000256" key="4">
    <source>
        <dbReference type="SAM" id="MobiDB-lite"/>
    </source>
</evidence>
<dbReference type="EMBL" id="CP065959">
    <property type="protein sequence ID" value="QQC92994.1"/>
    <property type="molecule type" value="Genomic_DNA"/>
</dbReference>
<protein>
    <submittedName>
        <fullName evidence="7">Response regulator transcription factor</fullName>
    </submittedName>
</protein>
<dbReference type="SUPFAM" id="SSF46894">
    <property type="entry name" value="C-terminal effector domain of the bipartite response regulators"/>
    <property type="match status" value="1"/>
</dbReference>
<reference evidence="6 8" key="1">
    <citation type="submission" date="2016-05" db="EMBL/GenBank/DDBJ databases">
        <authorList>
            <person name="Gu J."/>
        </authorList>
    </citation>
    <scope>NUCLEOTIDE SEQUENCE [LARGE SCALE GENOMIC DNA]</scope>
    <source>
        <strain evidence="6 8">ACCC40021</strain>
    </source>
</reference>
<dbReference type="PRINTS" id="PR00038">
    <property type="entry name" value="HTHLUXR"/>
</dbReference>
<evidence type="ECO:0000259" key="5">
    <source>
        <dbReference type="PROSITE" id="PS50043"/>
    </source>
</evidence>
<dbReference type="KEGG" id="ssia:A7J05_03170"/>
<dbReference type="Proteomes" id="UP000596130">
    <property type="component" value="Chromosome"/>
</dbReference>
<dbReference type="AlphaFoldDB" id="A0A1P8TB95"/>
<evidence type="ECO:0000313" key="9">
    <source>
        <dbReference type="Proteomes" id="UP000596130"/>
    </source>
</evidence>
<dbReference type="SMART" id="SM00421">
    <property type="entry name" value="HTH_LUXR"/>
    <property type="match status" value="1"/>
</dbReference>
<dbReference type="Gene3D" id="3.40.50.2300">
    <property type="match status" value="1"/>
</dbReference>
<name>A0A1P8TB95_9ACTN</name>
<evidence type="ECO:0000313" key="8">
    <source>
        <dbReference type="Proteomes" id="UP000187191"/>
    </source>
</evidence>
<dbReference type="CDD" id="cd06170">
    <property type="entry name" value="LuxR_C_like"/>
    <property type="match status" value="1"/>
</dbReference>
<evidence type="ECO:0000256" key="1">
    <source>
        <dbReference type="ARBA" id="ARBA00023015"/>
    </source>
</evidence>
<dbReference type="PROSITE" id="PS00622">
    <property type="entry name" value="HTH_LUXR_1"/>
    <property type="match status" value="1"/>
</dbReference>
<keyword evidence="3" id="KW-0804">Transcription</keyword>
<evidence type="ECO:0000256" key="2">
    <source>
        <dbReference type="ARBA" id="ARBA00023125"/>
    </source>
</evidence>
<dbReference type="OrthoDB" id="161302at2"/>
<evidence type="ECO:0000313" key="6">
    <source>
        <dbReference type="EMBL" id="APY84884.1"/>
    </source>
</evidence>
<dbReference type="EMBL" id="CP015588">
    <property type="protein sequence ID" value="APY84884.1"/>
    <property type="molecule type" value="Genomic_DNA"/>
</dbReference>